<comment type="pathway">
    <text evidence="8">Polyol metabolism; myo-inositol biosynthesis; myo-inositol from D-glucose 6-phosphate: step 2/2.</text>
</comment>
<dbReference type="PROSITE" id="PS00630">
    <property type="entry name" value="IMP_2"/>
    <property type="match status" value="1"/>
</dbReference>
<organism evidence="10 11">
    <name type="scientific">Trichoderma simmonsii</name>
    <dbReference type="NCBI Taxonomy" id="1491479"/>
    <lineage>
        <taxon>Eukaryota</taxon>
        <taxon>Fungi</taxon>
        <taxon>Dikarya</taxon>
        <taxon>Ascomycota</taxon>
        <taxon>Pezizomycotina</taxon>
        <taxon>Sordariomycetes</taxon>
        <taxon>Hypocreomycetidae</taxon>
        <taxon>Hypocreales</taxon>
        <taxon>Hypocreaceae</taxon>
        <taxon>Trichoderma</taxon>
    </lineage>
</organism>
<dbReference type="InterPro" id="IPR033942">
    <property type="entry name" value="IMPase"/>
</dbReference>
<dbReference type="GO" id="GO:0046872">
    <property type="term" value="F:metal ion binding"/>
    <property type="evidence" value="ECO:0007669"/>
    <property type="project" value="UniProtKB-KW"/>
</dbReference>
<feature type="binding site" evidence="7">
    <location>
        <position position="259"/>
    </location>
    <ligand>
        <name>Mg(2+)</name>
        <dbReference type="ChEBI" id="CHEBI:18420"/>
        <label>1</label>
        <note>catalytic</note>
    </ligand>
</feature>
<dbReference type="GO" id="GO:0046854">
    <property type="term" value="P:phosphatidylinositol phosphate biosynthetic process"/>
    <property type="evidence" value="ECO:0007669"/>
    <property type="project" value="InterPro"/>
</dbReference>
<evidence type="ECO:0000256" key="2">
    <source>
        <dbReference type="ARBA" id="ARBA00001946"/>
    </source>
</evidence>
<dbReference type="AlphaFoldDB" id="A0A8G0L4D4"/>
<dbReference type="GO" id="GO:0006021">
    <property type="term" value="P:inositol biosynthetic process"/>
    <property type="evidence" value="ECO:0007669"/>
    <property type="project" value="UniProtKB-UniPathway"/>
</dbReference>
<dbReference type="UniPathway" id="UPA00823">
    <property type="reaction ID" value="UER00788"/>
</dbReference>
<keyword evidence="11" id="KW-1185">Reference proteome</keyword>
<dbReference type="GO" id="GO:0007165">
    <property type="term" value="P:signal transduction"/>
    <property type="evidence" value="ECO:0007669"/>
    <property type="project" value="TreeGrafter"/>
</dbReference>
<feature type="binding site" evidence="7">
    <location>
        <position position="101"/>
    </location>
    <ligand>
        <name>Mg(2+)</name>
        <dbReference type="ChEBI" id="CHEBI:18420"/>
        <label>1</label>
        <note>catalytic</note>
    </ligand>
</feature>
<dbReference type="GO" id="GO:0008934">
    <property type="term" value="F:inositol monophosphate 1-phosphatase activity"/>
    <property type="evidence" value="ECO:0007669"/>
    <property type="project" value="InterPro"/>
</dbReference>
<dbReference type="PROSITE" id="PS00629">
    <property type="entry name" value="IMP_1"/>
    <property type="match status" value="1"/>
</dbReference>
<dbReference type="Pfam" id="PF00459">
    <property type="entry name" value="Inositol_P"/>
    <property type="match status" value="1"/>
</dbReference>
<dbReference type="InterPro" id="IPR020550">
    <property type="entry name" value="Inositol_monophosphatase_CS"/>
</dbReference>
<proteinExistence type="inferred from homology"/>
<comment type="cofactor">
    <cofactor evidence="2 7 8">
        <name>Mg(2+)</name>
        <dbReference type="ChEBI" id="CHEBI:18420"/>
    </cofactor>
</comment>
<name>A0A8G0L4D4_9HYPO</name>
<evidence type="ECO:0000256" key="7">
    <source>
        <dbReference type="PIRSR" id="PIRSR600760-2"/>
    </source>
</evidence>
<accession>A0A8G0L4D4</accession>
<reference evidence="10 11" key="1">
    <citation type="journal article" date="2021" name="BMC Genomics">
        <title>Telomere-to-telomere genome assembly of asparaginase-producing Trichoderma simmonsii.</title>
        <authorList>
            <person name="Chung D."/>
            <person name="Kwon Y.M."/>
            <person name="Yang Y."/>
        </authorList>
    </citation>
    <scope>NUCLEOTIDE SEQUENCE [LARGE SCALE GENOMIC DNA]</scope>
    <source>
        <strain evidence="10 11">GH-Sj1</strain>
    </source>
</reference>
<comment type="catalytic activity">
    <reaction evidence="1 8">
        <text>a myo-inositol phosphate + H2O = myo-inositol + phosphate</text>
        <dbReference type="Rhea" id="RHEA:24056"/>
        <dbReference type="ChEBI" id="CHEBI:15377"/>
        <dbReference type="ChEBI" id="CHEBI:17268"/>
        <dbReference type="ChEBI" id="CHEBI:43474"/>
        <dbReference type="ChEBI" id="CHEBI:84139"/>
        <dbReference type="EC" id="3.1.3.25"/>
    </reaction>
</comment>
<dbReference type="InterPro" id="IPR020583">
    <property type="entry name" value="Inositol_monoP_metal-BS"/>
</dbReference>
<feature type="binding site" evidence="7">
    <location>
        <position position="81"/>
    </location>
    <ligand>
        <name>Mg(2+)</name>
        <dbReference type="ChEBI" id="CHEBI:18420"/>
        <label>1</label>
        <note>catalytic</note>
    </ligand>
</feature>
<evidence type="ECO:0000256" key="9">
    <source>
        <dbReference type="SAM" id="MobiDB-lite"/>
    </source>
</evidence>
<dbReference type="FunFam" id="3.30.540.10:FF:000004">
    <property type="entry name" value="Inositol-1-monophosphatase"/>
    <property type="match status" value="1"/>
</dbReference>
<dbReference type="Proteomes" id="UP000826661">
    <property type="component" value="Chromosome I"/>
</dbReference>
<evidence type="ECO:0000256" key="4">
    <source>
        <dbReference type="ARBA" id="ARBA00022723"/>
    </source>
</evidence>
<evidence type="ECO:0000256" key="5">
    <source>
        <dbReference type="ARBA" id="ARBA00022801"/>
    </source>
</evidence>
<evidence type="ECO:0000256" key="6">
    <source>
        <dbReference type="ARBA" id="ARBA00022842"/>
    </source>
</evidence>
<feature type="binding site" evidence="7">
    <location>
        <position position="99"/>
    </location>
    <ligand>
        <name>Mg(2+)</name>
        <dbReference type="ChEBI" id="CHEBI:18420"/>
        <label>1</label>
        <note>catalytic</note>
    </ligand>
</feature>
<dbReference type="PANTHER" id="PTHR20854:SF4">
    <property type="entry name" value="INOSITOL-1-MONOPHOSPHATASE-RELATED"/>
    <property type="match status" value="1"/>
</dbReference>
<keyword evidence="6 7" id="KW-0460">Magnesium</keyword>
<feature type="binding site" evidence="7">
    <location>
        <position position="102"/>
    </location>
    <ligand>
        <name>Mg(2+)</name>
        <dbReference type="ChEBI" id="CHEBI:18420"/>
        <label>1</label>
        <note>catalytic</note>
    </ligand>
</feature>
<evidence type="ECO:0000256" key="8">
    <source>
        <dbReference type="RuleBase" id="RU364068"/>
    </source>
</evidence>
<dbReference type="PANTHER" id="PTHR20854">
    <property type="entry name" value="INOSITOL MONOPHOSPHATASE"/>
    <property type="match status" value="1"/>
</dbReference>
<evidence type="ECO:0000256" key="1">
    <source>
        <dbReference type="ARBA" id="ARBA00001033"/>
    </source>
</evidence>
<dbReference type="Gene3D" id="3.30.540.10">
    <property type="entry name" value="Fructose-1,6-Bisphosphatase, subunit A, domain 1"/>
    <property type="match status" value="1"/>
</dbReference>
<dbReference type="EMBL" id="CP075864">
    <property type="protein sequence ID" value="QYS93924.1"/>
    <property type="molecule type" value="Genomic_DNA"/>
</dbReference>
<evidence type="ECO:0000313" key="11">
    <source>
        <dbReference type="Proteomes" id="UP000826661"/>
    </source>
</evidence>
<keyword evidence="5 8" id="KW-0378">Hydrolase</keyword>
<dbReference type="InterPro" id="IPR000760">
    <property type="entry name" value="Inositol_monophosphatase-like"/>
</dbReference>
<feature type="region of interest" description="Disordered" evidence="9">
    <location>
        <begin position="153"/>
        <end position="174"/>
    </location>
</feature>
<evidence type="ECO:0000256" key="3">
    <source>
        <dbReference type="ARBA" id="ARBA00009759"/>
    </source>
</evidence>
<dbReference type="CDD" id="cd01639">
    <property type="entry name" value="IMPase"/>
    <property type="match status" value="1"/>
</dbReference>
<dbReference type="PRINTS" id="PR00377">
    <property type="entry name" value="IMPHPHTASES"/>
</dbReference>
<keyword evidence="4 7" id="KW-0479">Metal-binding</keyword>
<comment type="similarity">
    <text evidence="3 8">Belongs to the inositol monophosphatase superfamily.</text>
</comment>
<dbReference type="Gene3D" id="3.40.190.80">
    <property type="match status" value="1"/>
</dbReference>
<protein>
    <recommendedName>
        <fullName evidence="8">Inositol-1-monophosphatase</fullName>
        <ecNumber evidence="8">3.1.3.25</ecNumber>
    </recommendedName>
</protein>
<gene>
    <name evidence="10" type="ORF">H0G86_001289</name>
</gene>
<dbReference type="EC" id="3.1.3.25" evidence="8"/>
<sequence length="322" mass="34700">MNTITDSSDKLELQDLQTLRSRLIAIAKEAGTIILSANPTPLTASSKKNTADIVTQTDKAVESLIRTNLASHYPSFSFIGEETYHPGQTITNDPTFIVDPIDGTSNFVHGFPDVAVSIALVVDKAPTVGVVYNPFRDELWSAIKGHGAYHSTQASNSNINTTTTNNSDISSSENTKQLSPKFPLLGLTPACIALEFGSDRQGPNFALNLKVFTTLLRTASEGGRFVNSLRCSGSAAIAICRVAAGQQDAFWECGSWAWDVAAAWCVLVEAGGVMVDGHPGGWNPPVDNRRYFAVRPATAGQREFVEEFWDVIGDDRSTYGPP</sequence>
<dbReference type="SUPFAM" id="SSF56655">
    <property type="entry name" value="Carbohydrate phosphatase"/>
    <property type="match status" value="1"/>
</dbReference>
<evidence type="ECO:0000313" key="10">
    <source>
        <dbReference type="EMBL" id="QYS93924.1"/>
    </source>
</evidence>